<protein>
    <recommendedName>
        <fullName evidence="3">Transposase Tc1-like domain-containing protein</fullName>
    </recommendedName>
</protein>
<organism evidence="1 2">
    <name type="scientific">Intoshia linei</name>
    <dbReference type="NCBI Taxonomy" id="1819745"/>
    <lineage>
        <taxon>Eukaryota</taxon>
        <taxon>Metazoa</taxon>
        <taxon>Spiralia</taxon>
        <taxon>Lophotrochozoa</taxon>
        <taxon>Mesozoa</taxon>
        <taxon>Orthonectida</taxon>
        <taxon>Rhopaluridae</taxon>
        <taxon>Intoshia</taxon>
    </lineage>
</organism>
<dbReference type="InterPro" id="IPR036397">
    <property type="entry name" value="RNaseH_sf"/>
</dbReference>
<reference evidence="1 2" key="1">
    <citation type="submission" date="2016-04" db="EMBL/GenBank/DDBJ databases">
        <title>The genome of Intoshia linei affirms orthonectids as highly simplified spiralians.</title>
        <authorList>
            <person name="Mikhailov K.V."/>
            <person name="Slusarev G.S."/>
            <person name="Nikitin M.A."/>
            <person name="Logacheva M.D."/>
            <person name="Penin A."/>
            <person name="Aleoshin V."/>
            <person name="Panchin Y.V."/>
        </authorList>
    </citation>
    <scope>NUCLEOTIDE SEQUENCE [LARGE SCALE GENOMIC DNA]</scope>
    <source>
        <strain evidence="1">Intl2013</strain>
        <tissue evidence="1">Whole animal</tissue>
    </source>
</reference>
<dbReference type="EMBL" id="LWCA01000101">
    <property type="protein sequence ID" value="OAF70893.1"/>
    <property type="molecule type" value="Genomic_DNA"/>
</dbReference>
<evidence type="ECO:0008006" key="3">
    <source>
        <dbReference type="Google" id="ProtNLM"/>
    </source>
</evidence>
<dbReference type="Proteomes" id="UP000078046">
    <property type="component" value="Unassembled WGS sequence"/>
</dbReference>
<keyword evidence="2" id="KW-1185">Reference proteome</keyword>
<sequence length="138" mass="16275">MDDSKISYFSVACRDLNHSELILITRMHDEGKTLREIGEIMNPKTNRESRVHVKNPKTGCKRISYVRDDRNLIRIHEINRHMSLPELKNKWNVVASTSTVRRSKKPRLSVVNISKHLDFCTNHRSWSMDDWKNVIFSD</sequence>
<dbReference type="OrthoDB" id="4843387at2759"/>
<accession>A0A177BB85</accession>
<name>A0A177BB85_9BILA</name>
<gene>
    <name evidence="1" type="ORF">A3Q56_01309</name>
</gene>
<proteinExistence type="predicted"/>
<comment type="caution">
    <text evidence="1">The sequence shown here is derived from an EMBL/GenBank/DDBJ whole genome shotgun (WGS) entry which is preliminary data.</text>
</comment>
<dbReference type="AlphaFoldDB" id="A0A177BB85"/>
<evidence type="ECO:0000313" key="1">
    <source>
        <dbReference type="EMBL" id="OAF70893.1"/>
    </source>
</evidence>
<dbReference type="Gene3D" id="3.30.420.10">
    <property type="entry name" value="Ribonuclease H-like superfamily/Ribonuclease H"/>
    <property type="match status" value="1"/>
</dbReference>
<dbReference type="GO" id="GO:0003676">
    <property type="term" value="F:nucleic acid binding"/>
    <property type="evidence" value="ECO:0007669"/>
    <property type="project" value="InterPro"/>
</dbReference>
<evidence type="ECO:0000313" key="2">
    <source>
        <dbReference type="Proteomes" id="UP000078046"/>
    </source>
</evidence>